<evidence type="ECO:0000259" key="2">
    <source>
        <dbReference type="Pfam" id="PF12697"/>
    </source>
</evidence>
<accession>A0A1T4SMU9</accession>
<dbReference type="AlphaFoldDB" id="A0A1T4SMU9"/>
<dbReference type="InterPro" id="IPR029058">
    <property type="entry name" value="AB_hydrolase_fold"/>
</dbReference>
<keyword evidence="4" id="KW-1185">Reference proteome</keyword>
<dbReference type="RefSeq" id="WP_078762986.1">
    <property type="nucleotide sequence ID" value="NZ_FUWS01000010.1"/>
</dbReference>
<name>A0A1T4SMU9_9ACTN</name>
<feature type="signal peptide" evidence="1">
    <location>
        <begin position="1"/>
        <end position="29"/>
    </location>
</feature>
<proteinExistence type="predicted"/>
<organism evidence="3 4">
    <name type="scientific">Marinactinospora thermotolerans DSM 45154</name>
    <dbReference type="NCBI Taxonomy" id="1122192"/>
    <lineage>
        <taxon>Bacteria</taxon>
        <taxon>Bacillati</taxon>
        <taxon>Actinomycetota</taxon>
        <taxon>Actinomycetes</taxon>
        <taxon>Streptosporangiales</taxon>
        <taxon>Nocardiopsidaceae</taxon>
        <taxon>Marinactinospora</taxon>
    </lineage>
</organism>
<dbReference type="GO" id="GO:0052689">
    <property type="term" value="F:carboxylic ester hydrolase activity"/>
    <property type="evidence" value="ECO:0007669"/>
    <property type="project" value="TreeGrafter"/>
</dbReference>
<evidence type="ECO:0000256" key="1">
    <source>
        <dbReference type="SAM" id="SignalP"/>
    </source>
</evidence>
<reference evidence="3 4" key="1">
    <citation type="submission" date="2017-02" db="EMBL/GenBank/DDBJ databases">
        <authorList>
            <person name="Peterson S.W."/>
        </authorList>
    </citation>
    <scope>NUCLEOTIDE SEQUENCE [LARGE SCALE GENOMIC DNA]</scope>
    <source>
        <strain evidence="3 4">DSM 45154</strain>
    </source>
</reference>
<dbReference type="Proteomes" id="UP000190637">
    <property type="component" value="Unassembled WGS sequence"/>
</dbReference>
<dbReference type="InterPro" id="IPR053145">
    <property type="entry name" value="AB_hydrolase_Est10"/>
</dbReference>
<dbReference type="STRING" id="1122192.SAMN02745673_03739"/>
<sequence length="358" mass="38163">MRLFPRPLQVCGTLLTGGALLLSSACATAERDDEGGVERLDVAADEYEVEFRSGPDTLYGTFALPQDAGEPVPAALIVSGSGPTDRNGNSPYRSQADTNHNLAAILADAGIASLRYDKYGSGSTGTASRDPEEPVGYDLFEDEMTAAYAELASRPEVDPDRLVVIGHSEGSIFALRAPNVIDEHPPRALVLAAPVGERYLSLLDRQLTEQVRTAESGGALDAAEATAVLSDTRYAIARLRSGGELPEDLSPQLDALFSPTNETFLREIDAMDPVDLARELPADVSTLVLWGTADSQVDGAEVDRLMTGLDDAERVDLPDADHVFRLYDGSPGAPVLDEERPVSPELAPALTSFLDRAL</sequence>
<dbReference type="Gene3D" id="3.40.50.1820">
    <property type="entry name" value="alpha/beta hydrolase"/>
    <property type="match status" value="1"/>
</dbReference>
<gene>
    <name evidence="3" type="ORF">SAMN02745673_03739</name>
</gene>
<dbReference type="OrthoDB" id="5902829at2"/>
<feature type="chain" id="PRO_5039583070" description="AB hydrolase-1 domain-containing protein" evidence="1">
    <location>
        <begin position="30"/>
        <end position="358"/>
    </location>
</feature>
<evidence type="ECO:0000313" key="3">
    <source>
        <dbReference type="EMBL" id="SKA29600.1"/>
    </source>
</evidence>
<dbReference type="PROSITE" id="PS51257">
    <property type="entry name" value="PROKAR_LIPOPROTEIN"/>
    <property type="match status" value="1"/>
</dbReference>
<dbReference type="InterPro" id="IPR000073">
    <property type="entry name" value="AB_hydrolase_1"/>
</dbReference>
<keyword evidence="1" id="KW-0732">Signal</keyword>
<evidence type="ECO:0000313" key="4">
    <source>
        <dbReference type="Proteomes" id="UP000190637"/>
    </source>
</evidence>
<dbReference type="SUPFAM" id="SSF53474">
    <property type="entry name" value="alpha/beta-Hydrolases"/>
    <property type="match status" value="1"/>
</dbReference>
<dbReference type="EMBL" id="FUWS01000010">
    <property type="protein sequence ID" value="SKA29600.1"/>
    <property type="molecule type" value="Genomic_DNA"/>
</dbReference>
<dbReference type="PANTHER" id="PTHR43265">
    <property type="entry name" value="ESTERASE ESTD"/>
    <property type="match status" value="1"/>
</dbReference>
<feature type="domain" description="AB hydrolase-1" evidence="2">
    <location>
        <begin position="101"/>
        <end position="326"/>
    </location>
</feature>
<protein>
    <recommendedName>
        <fullName evidence="2">AB hydrolase-1 domain-containing protein</fullName>
    </recommendedName>
</protein>
<dbReference type="PANTHER" id="PTHR43265:SF1">
    <property type="entry name" value="ESTERASE ESTD"/>
    <property type="match status" value="1"/>
</dbReference>
<dbReference type="Pfam" id="PF12697">
    <property type="entry name" value="Abhydrolase_6"/>
    <property type="match status" value="1"/>
</dbReference>